<proteinExistence type="inferred from homology"/>
<feature type="transmembrane region" description="Helical" evidence="6">
    <location>
        <begin position="6"/>
        <end position="26"/>
    </location>
</feature>
<dbReference type="EMBL" id="LCMI01000005">
    <property type="protein sequence ID" value="KKU33210.1"/>
    <property type="molecule type" value="Genomic_DNA"/>
</dbReference>
<comment type="similarity">
    <text evidence="1">Belongs to the thioredoxin family. DsbA subfamily.</text>
</comment>
<comment type="caution">
    <text evidence="8">The sequence shown here is derived from an EMBL/GenBank/DDBJ whole genome shotgun (WGS) entry which is preliminary data.</text>
</comment>
<protein>
    <submittedName>
        <fullName evidence="8">DSBA oxidoreductase</fullName>
    </submittedName>
</protein>
<keyword evidence="6" id="KW-1133">Transmembrane helix</keyword>
<keyword evidence="2" id="KW-0732">Signal</keyword>
<reference evidence="8 9" key="1">
    <citation type="journal article" date="2015" name="Nature">
        <title>rRNA introns, odd ribosomes, and small enigmatic genomes across a large radiation of phyla.</title>
        <authorList>
            <person name="Brown C.T."/>
            <person name="Hug L.A."/>
            <person name="Thomas B.C."/>
            <person name="Sharon I."/>
            <person name="Castelle C.J."/>
            <person name="Singh A."/>
            <person name="Wilkins M.J."/>
            <person name="Williams K.H."/>
            <person name="Banfield J.F."/>
        </authorList>
    </citation>
    <scope>NUCLEOTIDE SEQUENCE [LARGE SCALE GENOMIC DNA]</scope>
</reference>
<dbReference type="AlphaFoldDB" id="A0A0G1SIS3"/>
<dbReference type="InterPro" id="IPR012336">
    <property type="entry name" value="Thioredoxin-like_fold"/>
</dbReference>
<dbReference type="Proteomes" id="UP000034794">
    <property type="component" value="Unassembled WGS sequence"/>
</dbReference>
<keyword evidence="6" id="KW-0472">Membrane</keyword>
<keyword evidence="5" id="KW-0676">Redox-active center</keyword>
<dbReference type="GO" id="GO:0016491">
    <property type="term" value="F:oxidoreductase activity"/>
    <property type="evidence" value="ECO:0007669"/>
    <property type="project" value="UniProtKB-KW"/>
</dbReference>
<evidence type="ECO:0000256" key="3">
    <source>
        <dbReference type="ARBA" id="ARBA00023002"/>
    </source>
</evidence>
<dbReference type="SUPFAM" id="SSF52833">
    <property type="entry name" value="Thioredoxin-like"/>
    <property type="match status" value="1"/>
</dbReference>
<evidence type="ECO:0000313" key="8">
    <source>
        <dbReference type="EMBL" id="KKU33210.1"/>
    </source>
</evidence>
<gene>
    <name evidence="8" type="ORF">UX47_C0005G0012</name>
</gene>
<evidence type="ECO:0000256" key="5">
    <source>
        <dbReference type="ARBA" id="ARBA00023284"/>
    </source>
</evidence>
<evidence type="ECO:0000256" key="2">
    <source>
        <dbReference type="ARBA" id="ARBA00022729"/>
    </source>
</evidence>
<name>A0A0G1SIS3_9BACT</name>
<feature type="domain" description="Thioredoxin-like fold" evidence="7">
    <location>
        <begin position="54"/>
        <end position="209"/>
    </location>
</feature>
<dbReference type="Pfam" id="PF13462">
    <property type="entry name" value="Thioredoxin_4"/>
    <property type="match status" value="1"/>
</dbReference>
<sequence>MNDWKLILKVTLGCAVLLIIVIWGLSKMAGPGNSLKVDEKVLLDGARFVKENGETKVTVVNFSDMQCPSCKAADIQTKELFNMPGVKVVTRLFPLPASLHRYALISAKAAEAARIMGKGFDMVAVLYEKQEEWSVVNKPENSFADYARSLGLDENIFIEKLTSNEVAQNVQVDADLAASLQLSGTPTFFVNGEQVGAPFVVDKVKQLLETK</sequence>
<dbReference type="Gene3D" id="3.40.30.10">
    <property type="entry name" value="Glutaredoxin"/>
    <property type="match status" value="1"/>
</dbReference>
<evidence type="ECO:0000313" key="9">
    <source>
        <dbReference type="Proteomes" id="UP000034794"/>
    </source>
</evidence>
<dbReference type="PANTHER" id="PTHR13887">
    <property type="entry name" value="GLUTATHIONE S-TRANSFERASE KAPPA"/>
    <property type="match status" value="1"/>
</dbReference>
<evidence type="ECO:0000256" key="4">
    <source>
        <dbReference type="ARBA" id="ARBA00023157"/>
    </source>
</evidence>
<keyword evidence="3" id="KW-0560">Oxidoreductase</keyword>
<evidence type="ECO:0000259" key="7">
    <source>
        <dbReference type="Pfam" id="PF13462"/>
    </source>
</evidence>
<keyword evidence="6" id="KW-0812">Transmembrane</keyword>
<accession>A0A0G1SIS3</accession>
<keyword evidence="4" id="KW-1015">Disulfide bond</keyword>
<dbReference type="InterPro" id="IPR036249">
    <property type="entry name" value="Thioredoxin-like_sf"/>
</dbReference>
<organism evidence="8 9">
    <name type="scientific">Candidatus Collierbacteria bacterium GW2011_GWA2_46_26</name>
    <dbReference type="NCBI Taxonomy" id="1618381"/>
    <lineage>
        <taxon>Bacteria</taxon>
        <taxon>Candidatus Collieribacteriota</taxon>
    </lineage>
</organism>
<evidence type="ECO:0000256" key="6">
    <source>
        <dbReference type="SAM" id="Phobius"/>
    </source>
</evidence>
<evidence type="ECO:0000256" key="1">
    <source>
        <dbReference type="ARBA" id="ARBA00005791"/>
    </source>
</evidence>
<dbReference type="PANTHER" id="PTHR13887:SF14">
    <property type="entry name" value="DISULFIDE BOND FORMATION PROTEIN D"/>
    <property type="match status" value="1"/>
</dbReference>